<reference evidence="1 2" key="1">
    <citation type="journal article" date="2018" name="Nat. Genet.">
        <title>The Rosa genome provides new insights in the design of modern roses.</title>
        <authorList>
            <person name="Bendahmane M."/>
        </authorList>
    </citation>
    <scope>NUCLEOTIDE SEQUENCE [LARGE SCALE GENOMIC DNA]</scope>
    <source>
        <strain evidence="2">cv. Old Blush</strain>
    </source>
</reference>
<accession>A0A2P6S7R3</accession>
<dbReference type="Proteomes" id="UP000238479">
    <property type="component" value="Chromosome 1"/>
</dbReference>
<dbReference type="AlphaFoldDB" id="A0A2P6S7R3"/>
<comment type="caution">
    <text evidence="1">The sequence shown here is derived from an EMBL/GenBank/DDBJ whole genome shotgun (WGS) entry which is preliminary data.</text>
</comment>
<dbReference type="Gramene" id="PRQ54695">
    <property type="protein sequence ID" value="PRQ54695"/>
    <property type="gene ID" value="RchiOBHm_Chr1g0316541"/>
</dbReference>
<protein>
    <submittedName>
        <fullName evidence="1">Uncharacterized protein</fullName>
    </submittedName>
</protein>
<proteinExistence type="predicted"/>
<dbReference type="EMBL" id="PDCK01000039">
    <property type="protein sequence ID" value="PRQ54695.1"/>
    <property type="molecule type" value="Genomic_DNA"/>
</dbReference>
<keyword evidence="2" id="KW-1185">Reference proteome</keyword>
<evidence type="ECO:0000313" key="2">
    <source>
        <dbReference type="Proteomes" id="UP000238479"/>
    </source>
</evidence>
<name>A0A2P6S7R3_ROSCH</name>
<sequence>MASIEHYSEPSIEDAFAIRPLSKRNQPDRIPSFRRGADTASASISAKQTVSGTIHSFCLSVSSATASVHDSPSSLIPTASIKCTSIEEGFGMAPIPGDNEALILDSSIQRVVDGAPGSVSVDQTVAVKCHKNVSVIVGREGERQESHFDHGSMCWFSMCFKGRLQA</sequence>
<evidence type="ECO:0000313" key="1">
    <source>
        <dbReference type="EMBL" id="PRQ54695.1"/>
    </source>
</evidence>
<organism evidence="1 2">
    <name type="scientific">Rosa chinensis</name>
    <name type="common">China rose</name>
    <dbReference type="NCBI Taxonomy" id="74649"/>
    <lineage>
        <taxon>Eukaryota</taxon>
        <taxon>Viridiplantae</taxon>
        <taxon>Streptophyta</taxon>
        <taxon>Embryophyta</taxon>
        <taxon>Tracheophyta</taxon>
        <taxon>Spermatophyta</taxon>
        <taxon>Magnoliopsida</taxon>
        <taxon>eudicotyledons</taxon>
        <taxon>Gunneridae</taxon>
        <taxon>Pentapetalae</taxon>
        <taxon>rosids</taxon>
        <taxon>fabids</taxon>
        <taxon>Rosales</taxon>
        <taxon>Rosaceae</taxon>
        <taxon>Rosoideae</taxon>
        <taxon>Rosoideae incertae sedis</taxon>
        <taxon>Rosa</taxon>
    </lineage>
</organism>
<gene>
    <name evidence="1" type="ORF">RchiOBHm_Chr1g0316541</name>
</gene>